<protein>
    <recommendedName>
        <fullName evidence="1">Amine oxidase domain-containing protein</fullName>
    </recommendedName>
</protein>
<dbReference type="EMBL" id="CAXIEN010000054">
    <property type="protein sequence ID" value="CAL1271384.1"/>
    <property type="molecule type" value="Genomic_DNA"/>
</dbReference>
<dbReference type="Proteomes" id="UP001497382">
    <property type="component" value="Unassembled WGS sequence"/>
</dbReference>
<feature type="domain" description="Amine oxidase" evidence="1">
    <location>
        <begin position="32"/>
        <end position="256"/>
    </location>
</feature>
<evidence type="ECO:0000313" key="3">
    <source>
        <dbReference type="Proteomes" id="UP001497382"/>
    </source>
</evidence>
<sequence>MMLYNHLFEDGILQPMPENVEGLRSLSSAVGHFICPSGSGSLVKYFLKKADCEILFGHKVTKITSSNEKWETSCENGTSHTFDAVVLTIPVPQILQLDGLMPHLESNHLEKLKAVKYCSRYAVGFFYDNEPTFFKDIPWCAKFIDDDIIRYCAIDVHKRKGTGLPSIVFHTSKEFGSSYIDESANVVQDLIVKHIEQLFPKIPKPTEIKFHKWRYSQVEQKYCGEQACLVVSKKPLLIFGGDGFSNSNFENCALSAENITEKIVGLVS</sequence>
<keyword evidence="3" id="KW-1185">Reference proteome</keyword>
<reference evidence="2 3" key="1">
    <citation type="submission" date="2024-04" db="EMBL/GenBank/DDBJ databases">
        <authorList>
            <person name="Rising A."/>
            <person name="Reimegard J."/>
            <person name="Sonavane S."/>
            <person name="Akerstrom W."/>
            <person name="Nylinder S."/>
            <person name="Hedman E."/>
            <person name="Kallberg Y."/>
        </authorList>
    </citation>
    <scope>NUCLEOTIDE SEQUENCE [LARGE SCALE GENOMIC DNA]</scope>
</reference>
<dbReference type="PANTHER" id="PTHR23357:SF1">
    <property type="entry name" value="RENALASE"/>
    <property type="match status" value="1"/>
</dbReference>
<organism evidence="2 3">
    <name type="scientific">Larinioides sclopetarius</name>
    <dbReference type="NCBI Taxonomy" id="280406"/>
    <lineage>
        <taxon>Eukaryota</taxon>
        <taxon>Metazoa</taxon>
        <taxon>Ecdysozoa</taxon>
        <taxon>Arthropoda</taxon>
        <taxon>Chelicerata</taxon>
        <taxon>Arachnida</taxon>
        <taxon>Araneae</taxon>
        <taxon>Araneomorphae</taxon>
        <taxon>Entelegynae</taxon>
        <taxon>Araneoidea</taxon>
        <taxon>Araneidae</taxon>
        <taxon>Larinioides</taxon>
    </lineage>
</organism>
<name>A0AAV1ZJW1_9ARAC</name>
<dbReference type="InterPro" id="IPR002937">
    <property type="entry name" value="Amino_oxidase"/>
</dbReference>
<accession>A0AAV1ZJW1</accession>
<dbReference type="SUPFAM" id="SSF51905">
    <property type="entry name" value="FAD/NAD(P)-binding domain"/>
    <property type="match status" value="1"/>
</dbReference>
<dbReference type="Pfam" id="PF01593">
    <property type="entry name" value="Amino_oxidase"/>
    <property type="match status" value="1"/>
</dbReference>
<dbReference type="PANTHER" id="PTHR23357">
    <property type="entry name" value="RENALASE"/>
    <property type="match status" value="1"/>
</dbReference>
<evidence type="ECO:0000259" key="1">
    <source>
        <dbReference type="Pfam" id="PF01593"/>
    </source>
</evidence>
<dbReference type="InterPro" id="IPR040174">
    <property type="entry name" value="RNLS"/>
</dbReference>
<gene>
    <name evidence="2" type="ORF">LARSCL_LOCUS5797</name>
</gene>
<dbReference type="AlphaFoldDB" id="A0AAV1ZJW1"/>
<proteinExistence type="predicted"/>
<dbReference type="Gene3D" id="3.90.660.10">
    <property type="match status" value="2"/>
</dbReference>
<dbReference type="GO" id="GO:0016651">
    <property type="term" value="F:oxidoreductase activity, acting on NAD(P)H"/>
    <property type="evidence" value="ECO:0007669"/>
    <property type="project" value="InterPro"/>
</dbReference>
<dbReference type="GO" id="GO:0005576">
    <property type="term" value="C:extracellular region"/>
    <property type="evidence" value="ECO:0007669"/>
    <property type="project" value="TreeGrafter"/>
</dbReference>
<comment type="caution">
    <text evidence="2">The sequence shown here is derived from an EMBL/GenBank/DDBJ whole genome shotgun (WGS) entry which is preliminary data.</text>
</comment>
<dbReference type="InterPro" id="IPR036188">
    <property type="entry name" value="FAD/NAD-bd_sf"/>
</dbReference>
<evidence type="ECO:0000313" key="2">
    <source>
        <dbReference type="EMBL" id="CAL1271384.1"/>
    </source>
</evidence>